<sequence>MRTPLLLPILLLSFQLPAQTAKQKQAAGTNFNLLIGTYTHNGKSEGIYTYNFNTSTAVTTLKRETSQIENPSFLTVSADKKFVYSVNESGAKSTISSFGFDAKTGALGFINKQDSHGTDPCYITSDQTNVIVANYSGGSLAIFGRKADGSLSEAKQVIQHTGKSIDPKRQTSAHVHQVQFSPDKKYLICNDLGEDQIYIYTYNPAEKNNILAIKTVIKTDAGSGPRHLTFSPNGKFVYLAHEFTGSIIAYAYKDGNLTKIQQVSTVEEGFKGNIDGADIHISADGKFLYESNRGDANTISVFAVHPAGTLSLVSRVNSLGKGPRNFAIDPSGKYLLVAHQYTNNVVIFKRDIKTGVLKDSGKRIELNSPVCLVFTPVK</sequence>
<dbReference type="InterPro" id="IPR019405">
    <property type="entry name" value="Lactonase_7-beta_prop"/>
</dbReference>
<protein>
    <submittedName>
        <fullName evidence="4">6-phosphogluconolactonase</fullName>
    </submittedName>
</protein>
<dbReference type="PANTHER" id="PTHR30344:SF1">
    <property type="entry name" value="6-PHOSPHOGLUCONOLACTONASE"/>
    <property type="match status" value="1"/>
</dbReference>
<evidence type="ECO:0000313" key="5">
    <source>
        <dbReference type="Proteomes" id="UP000295620"/>
    </source>
</evidence>
<dbReference type="SUPFAM" id="SSF51004">
    <property type="entry name" value="C-terminal (heme d1) domain of cytochrome cd1-nitrite reductase"/>
    <property type="match status" value="1"/>
</dbReference>
<keyword evidence="5" id="KW-1185">Reference proteome</keyword>
<name>A0A4R6SSU2_9SPHI</name>
<evidence type="ECO:0000256" key="1">
    <source>
        <dbReference type="ARBA" id="ARBA00005564"/>
    </source>
</evidence>
<dbReference type="InterPro" id="IPR011048">
    <property type="entry name" value="Haem_d1_sf"/>
</dbReference>
<comment type="caution">
    <text evidence="4">The sequence shown here is derived from an EMBL/GenBank/DDBJ whole genome shotgun (WGS) entry which is preliminary data.</text>
</comment>
<dbReference type="AlphaFoldDB" id="A0A4R6SSU2"/>
<feature type="signal peptide" evidence="3">
    <location>
        <begin position="1"/>
        <end position="20"/>
    </location>
</feature>
<dbReference type="GO" id="GO:0005829">
    <property type="term" value="C:cytosol"/>
    <property type="evidence" value="ECO:0007669"/>
    <property type="project" value="TreeGrafter"/>
</dbReference>
<proteinExistence type="inferred from homology"/>
<dbReference type="PANTHER" id="PTHR30344">
    <property type="entry name" value="6-PHOSPHOGLUCONOLACTONASE-RELATED"/>
    <property type="match status" value="1"/>
</dbReference>
<accession>A0A4R6SSU2</accession>
<dbReference type="EMBL" id="SNYC01000006">
    <property type="protein sequence ID" value="TDQ07671.1"/>
    <property type="molecule type" value="Genomic_DNA"/>
</dbReference>
<dbReference type="OrthoDB" id="9790815at2"/>
<keyword evidence="3" id="KW-0732">Signal</keyword>
<dbReference type="Proteomes" id="UP000295620">
    <property type="component" value="Unassembled WGS sequence"/>
</dbReference>
<evidence type="ECO:0000256" key="3">
    <source>
        <dbReference type="SAM" id="SignalP"/>
    </source>
</evidence>
<dbReference type="GO" id="GO:0017057">
    <property type="term" value="F:6-phosphogluconolactonase activity"/>
    <property type="evidence" value="ECO:0007669"/>
    <property type="project" value="TreeGrafter"/>
</dbReference>
<keyword evidence="2" id="KW-0313">Glucose metabolism</keyword>
<dbReference type="Pfam" id="PF10282">
    <property type="entry name" value="Lactonase"/>
    <property type="match status" value="1"/>
</dbReference>
<evidence type="ECO:0000256" key="2">
    <source>
        <dbReference type="ARBA" id="ARBA00022526"/>
    </source>
</evidence>
<feature type="chain" id="PRO_5020801138" evidence="3">
    <location>
        <begin position="21"/>
        <end position="378"/>
    </location>
</feature>
<dbReference type="InterPro" id="IPR015943">
    <property type="entry name" value="WD40/YVTN_repeat-like_dom_sf"/>
</dbReference>
<evidence type="ECO:0000313" key="4">
    <source>
        <dbReference type="EMBL" id="TDQ07671.1"/>
    </source>
</evidence>
<comment type="similarity">
    <text evidence="1">Belongs to the cycloisomerase 2 family.</text>
</comment>
<organism evidence="4 5">
    <name type="scientific">Pedobacter metabolipauper</name>
    <dbReference type="NCBI Taxonomy" id="425513"/>
    <lineage>
        <taxon>Bacteria</taxon>
        <taxon>Pseudomonadati</taxon>
        <taxon>Bacteroidota</taxon>
        <taxon>Sphingobacteriia</taxon>
        <taxon>Sphingobacteriales</taxon>
        <taxon>Sphingobacteriaceae</taxon>
        <taxon>Pedobacter</taxon>
    </lineage>
</organism>
<dbReference type="Gene3D" id="2.130.10.10">
    <property type="entry name" value="YVTN repeat-like/Quinoprotein amine dehydrogenase"/>
    <property type="match status" value="1"/>
</dbReference>
<dbReference type="RefSeq" id="WP_133577612.1">
    <property type="nucleotide sequence ID" value="NZ_SNYC01000006.1"/>
</dbReference>
<gene>
    <name evidence="4" type="ORF">ATK78_3799</name>
</gene>
<keyword evidence="2" id="KW-0119">Carbohydrate metabolism</keyword>
<reference evidence="4 5" key="1">
    <citation type="submission" date="2019-03" db="EMBL/GenBank/DDBJ databases">
        <title>Genomic Encyclopedia of Archaeal and Bacterial Type Strains, Phase II (KMG-II): from individual species to whole genera.</title>
        <authorList>
            <person name="Goeker M."/>
        </authorList>
    </citation>
    <scope>NUCLEOTIDE SEQUENCE [LARGE SCALE GENOMIC DNA]</scope>
    <source>
        <strain evidence="4 5">DSM 19035</strain>
    </source>
</reference>
<dbReference type="InterPro" id="IPR050282">
    <property type="entry name" value="Cycloisomerase_2"/>
</dbReference>
<dbReference type="GO" id="GO:0006006">
    <property type="term" value="P:glucose metabolic process"/>
    <property type="evidence" value="ECO:0007669"/>
    <property type="project" value="UniProtKB-KW"/>
</dbReference>
<dbReference type="FunFam" id="2.130.10.10:FF:000306">
    <property type="entry name" value="3-carboxymuconate cyclase"/>
    <property type="match status" value="1"/>
</dbReference>